<feature type="domain" description="Malonyl-CoA:ACP transacylase (MAT)" evidence="1">
    <location>
        <begin position="6"/>
        <end position="301"/>
    </location>
</feature>
<dbReference type="InterPro" id="IPR001227">
    <property type="entry name" value="Ac_transferase_dom_sf"/>
</dbReference>
<dbReference type="EMBL" id="JBIGIA010000015">
    <property type="protein sequence ID" value="MFG6458749.1"/>
    <property type="molecule type" value="Genomic_DNA"/>
</dbReference>
<protein>
    <submittedName>
        <fullName evidence="2">Acyltransferase domain-containing protein</fullName>
    </submittedName>
</protein>
<dbReference type="SUPFAM" id="SSF55048">
    <property type="entry name" value="Probable ACP-binding domain of malonyl-CoA ACP transacylase"/>
    <property type="match status" value="1"/>
</dbReference>
<keyword evidence="2" id="KW-0012">Acyltransferase</keyword>
<sequence length="309" mass="31286">MSLALLFPGQGAQHAAMLPWLWAQPAAAPALQSLSAVLGSGWQARLADADWLHANAVAQPLLTGLCLAAWRVLAPQLPAPVAVAGYSVGELAAFAAAGVFDDAAAVPLAAARAQAMDAAAAGRPAGLLAVQGPQANARVMALAQPGSDLAIAIRISPERVIVGGPLAALEAGAADWSAAGLRCSRLPIGVASHTPAMAPAAAAFAAQLAHAQLRHARVPVVCNFTGAAGRTPAVLAPALSGQIASTVRWDDCMDTLAERQPRCVLEVGPGAALAAMWRERHPGIPARSIDEFSGVEGVVRWVEGVGGVN</sequence>
<comment type="caution">
    <text evidence="2">The sequence shown here is derived from an EMBL/GenBank/DDBJ whole genome shotgun (WGS) entry which is preliminary data.</text>
</comment>
<keyword evidence="3" id="KW-1185">Reference proteome</keyword>
<dbReference type="PANTHER" id="PTHR42681:SF6">
    <property type="entry name" value="BLL0263 PROTEIN"/>
    <property type="match status" value="1"/>
</dbReference>
<dbReference type="SMART" id="SM00827">
    <property type="entry name" value="PKS_AT"/>
    <property type="match status" value="1"/>
</dbReference>
<dbReference type="Gene3D" id="3.40.366.10">
    <property type="entry name" value="Malonyl-Coenzyme A Acyl Carrier Protein, domain 2"/>
    <property type="match status" value="1"/>
</dbReference>
<dbReference type="SUPFAM" id="SSF52151">
    <property type="entry name" value="FabD/lysophospholipase-like"/>
    <property type="match status" value="1"/>
</dbReference>
<accession>A0ABW7G9W0</accession>
<reference evidence="2 3" key="1">
    <citation type="submission" date="2024-09" db="EMBL/GenBank/DDBJ databases">
        <title>Novel species of the genus Pelomonas and Roseateles isolated from streams.</title>
        <authorList>
            <person name="Lu H."/>
        </authorList>
    </citation>
    <scope>NUCLEOTIDE SEQUENCE [LARGE SCALE GENOMIC DNA]</scope>
    <source>
        <strain evidence="2 3">BYS96W</strain>
    </source>
</reference>
<dbReference type="InterPro" id="IPR016035">
    <property type="entry name" value="Acyl_Trfase/lysoPLipase"/>
</dbReference>
<dbReference type="RefSeq" id="WP_394490036.1">
    <property type="nucleotide sequence ID" value="NZ_JBIGIA010000015.1"/>
</dbReference>
<evidence type="ECO:0000313" key="3">
    <source>
        <dbReference type="Proteomes" id="UP001606305"/>
    </source>
</evidence>
<dbReference type="InterPro" id="IPR050858">
    <property type="entry name" value="Mal-CoA-ACP_Trans/PKS_FabD"/>
</dbReference>
<gene>
    <name evidence="2" type="ORF">ACG00X_18075</name>
</gene>
<dbReference type="PANTHER" id="PTHR42681">
    <property type="entry name" value="MALONYL-COA-ACYL CARRIER PROTEIN TRANSACYLASE, MITOCHONDRIAL"/>
    <property type="match status" value="1"/>
</dbReference>
<proteinExistence type="predicted"/>
<dbReference type="InterPro" id="IPR016036">
    <property type="entry name" value="Malonyl_transacylase_ACP-bd"/>
</dbReference>
<dbReference type="GO" id="GO:0016746">
    <property type="term" value="F:acyltransferase activity"/>
    <property type="evidence" value="ECO:0007669"/>
    <property type="project" value="UniProtKB-KW"/>
</dbReference>
<dbReference type="InterPro" id="IPR014043">
    <property type="entry name" value="Acyl_transferase_dom"/>
</dbReference>
<evidence type="ECO:0000313" key="2">
    <source>
        <dbReference type="EMBL" id="MFG6458749.1"/>
    </source>
</evidence>
<dbReference type="Gene3D" id="3.30.70.250">
    <property type="entry name" value="Malonyl-CoA ACP transacylase, ACP-binding"/>
    <property type="match status" value="1"/>
</dbReference>
<organism evidence="2 3">
    <name type="scientific">Pelomonas nitida</name>
    <dbReference type="NCBI Taxonomy" id="3299027"/>
    <lineage>
        <taxon>Bacteria</taxon>
        <taxon>Pseudomonadati</taxon>
        <taxon>Pseudomonadota</taxon>
        <taxon>Betaproteobacteria</taxon>
        <taxon>Burkholderiales</taxon>
        <taxon>Sphaerotilaceae</taxon>
        <taxon>Roseateles</taxon>
    </lineage>
</organism>
<name>A0ABW7G9W0_9BURK</name>
<evidence type="ECO:0000259" key="1">
    <source>
        <dbReference type="SMART" id="SM00827"/>
    </source>
</evidence>
<dbReference type="Proteomes" id="UP001606305">
    <property type="component" value="Unassembled WGS sequence"/>
</dbReference>
<dbReference type="Pfam" id="PF00698">
    <property type="entry name" value="Acyl_transf_1"/>
    <property type="match status" value="1"/>
</dbReference>
<keyword evidence="2" id="KW-0808">Transferase</keyword>